<evidence type="ECO:0000256" key="2">
    <source>
        <dbReference type="ARBA" id="ARBA00022598"/>
    </source>
</evidence>
<proteinExistence type="inferred from homology"/>
<dbReference type="GO" id="GO:0008756">
    <property type="term" value="F:o-succinylbenzoate-CoA ligase activity"/>
    <property type="evidence" value="ECO:0007669"/>
    <property type="project" value="UniProtKB-EC"/>
</dbReference>
<dbReference type="STRING" id="445960.SAMN05421542_3929"/>
<reference evidence="5 7" key="2">
    <citation type="submission" date="2018-06" db="EMBL/GenBank/DDBJ databases">
        <authorList>
            <consortium name="Pathogen Informatics"/>
            <person name="Doyle S."/>
        </authorList>
    </citation>
    <scope>NUCLEOTIDE SEQUENCE [LARGE SCALE GENOMIC DNA]</scope>
    <source>
        <strain evidence="5 7">NCTC13492</strain>
    </source>
</reference>
<accession>A0A2X2X7E2</accession>
<name>A0A2X2X7E2_CHRJE</name>
<comment type="similarity">
    <text evidence="1">Belongs to the ATP-dependent AMP-binding enzyme family.</text>
</comment>
<sequence>MENMLIDFNNLNINQLSFNSEFEKKVRIFLEEWSWEGETVNVQTSGSTGTPKIFGIEKKKMINSAVMTCNFLGLKEGDTALLCLPVEYISGKMMVVRSIERKLRLIISEPSLYPVENLDQEVDFCAMTPLQVENSLDKLHFIKNLIIGGAAVSESLKNKILQLNLKSSNHIFETYGMSETLSHIGLKQLMPEPEEYFTVFENVSISLDERGCLTIFAPNVNTEVLVTNDLVEIKNDKQFKFLGRIDNVINSGGAKIFPEALEALVKREIPNEAIFVGLPDESLGQKLILIIEGNPSDEVVHKISKVSFEKNFHKPKEIIFTNKIPRTPNGKVSRMELYKLISENI</sequence>
<evidence type="ECO:0000313" key="7">
    <source>
        <dbReference type="Proteomes" id="UP000251670"/>
    </source>
</evidence>
<protein>
    <submittedName>
        <fullName evidence="5">2-succinylbenzoate--CoA ligase</fullName>
        <ecNumber evidence="5">6.2.1.26</ecNumber>
    </submittedName>
    <submittedName>
        <fullName evidence="4">O-succinylbenzoic acid--CoA ligase</fullName>
    </submittedName>
</protein>
<keyword evidence="2 5" id="KW-0436">Ligase</keyword>
<dbReference type="EMBL" id="FNEG01000006">
    <property type="protein sequence ID" value="SDJ59474.1"/>
    <property type="molecule type" value="Genomic_DNA"/>
</dbReference>
<evidence type="ECO:0000313" key="5">
    <source>
        <dbReference type="EMBL" id="SQB46083.1"/>
    </source>
</evidence>
<organism evidence="5 7">
    <name type="scientific">Chryseobacterium jejuense</name>
    <dbReference type="NCBI Taxonomy" id="445960"/>
    <lineage>
        <taxon>Bacteria</taxon>
        <taxon>Pseudomonadati</taxon>
        <taxon>Bacteroidota</taxon>
        <taxon>Flavobacteriia</taxon>
        <taxon>Flavobacteriales</taxon>
        <taxon>Weeksellaceae</taxon>
        <taxon>Chryseobacterium group</taxon>
        <taxon>Chryseobacterium</taxon>
    </lineage>
</organism>
<evidence type="ECO:0000313" key="4">
    <source>
        <dbReference type="EMBL" id="SDJ59474.1"/>
    </source>
</evidence>
<evidence type="ECO:0000313" key="6">
    <source>
        <dbReference type="Proteomes" id="UP000199426"/>
    </source>
</evidence>
<evidence type="ECO:0000256" key="1">
    <source>
        <dbReference type="ARBA" id="ARBA00006432"/>
    </source>
</evidence>
<keyword evidence="6" id="KW-1185">Reference proteome</keyword>
<dbReference type="Gene3D" id="3.30.300.30">
    <property type="match status" value="1"/>
</dbReference>
<dbReference type="Pfam" id="PF00501">
    <property type="entry name" value="AMP-binding"/>
    <property type="match status" value="1"/>
</dbReference>
<dbReference type="Proteomes" id="UP000251670">
    <property type="component" value="Unassembled WGS sequence"/>
</dbReference>
<dbReference type="GO" id="GO:0006631">
    <property type="term" value="P:fatty acid metabolic process"/>
    <property type="evidence" value="ECO:0007669"/>
    <property type="project" value="TreeGrafter"/>
</dbReference>
<evidence type="ECO:0000259" key="3">
    <source>
        <dbReference type="Pfam" id="PF00501"/>
    </source>
</evidence>
<dbReference type="Proteomes" id="UP000199426">
    <property type="component" value="Unassembled WGS sequence"/>
</dbReference>
<dbReference type="SUPFAM" id="SSF56801">
    <property type="entry name" value="Acetyl-CoA synthetase-like"/>
    <property type="match status" value="1"/>
</dbReference>
<dbReference type="EMBL" id="UAWB01000012">
    <property type="protein sequence ID" value="SQB46083.1"/>
    <property type="molecule type" value="Genomic_DNA"/>
</dbReference>
<reference evidence="4 6" key="1">
    <citation type="submission" date="2016-10" db="EMBL/GenBank/DDBJ databases">
        <authorList>
            <person name="Varghese N."/>
            <person name="Submissions S."/>
        </authorList>
    </citation>
    <scope>NUCLEOTIDE SEQUENCE [LARGE SCALE GENOMIC DNA]</scope>
    <source>
        <strain evidence="4 6">DSM 19299</strain>
    </source>
</reference>
<dbReference type="AlphaFoldDB" id="A0A2X2X7E2"/>
<feature type="domain" description="AMP-dependent synthetase/ligase" evidence="3">
    <location>
        <begin position="44"/>
        <end position="186"/>
    </location>
</feature>
<dbReference type="PANTHER" id="PTHR43201">
    <property type="entry name" value="ACYL-COA SYNTHETASE"/>
    <property type="match status" value="1"/>
</dbReference>
<dbReference type="InterPro" id="IPR045851">
    <property type="entry name" value="AMP-bd_C_sf"/>
</dbReference>
<dbReference type="EC" id="6.2.1.26" evidence="5"/>
<dbReference type="PANTHER" id="PTHR43201:SF5">
    <property type="entry name" value="MEDIUM-CHAIN ACYL-COA LIGASE ACSF2, MITOCHONDRIAL"/>
    <property type="match status" value="1"/>
</dbReference>
<dbReference type="InterPro" id="IPR042099">
    <property type="entry name" value="ANL_N_sf"/>
</dbReference>
<dbReference type="Gene3D" id="3.40.50.12780">
    <property type="entry name" value="N-terminal domain of ligase-like"/>
    <property type="match status" value="1"/>
</dbReference>
<dbReference type="InterPro" id="IPR000873">
    <property type="entry name" value="AMP-dep_synth/lig_dom"/>
</dbReference>
<dbReference type="GO" id="GO:0031956">
    <property type="term" value="F:medium-chain fatty acid-CoA ligase activity"/>
    <property type="evidence" value="ECO:0007669"/>
    <property type="project" value="TreeGrafter"/>
</dbReference>
<gene>
    <name evidence="5" type="primary">menE</name>
    <name evidence="5" type="ORF">NCTC13492_03146</name>
    <name evidence="4" type="ORF">SAMN05421542_3929</name>
</gene>